<gene>
    <name evidence="6" type="primary">betC</name>
    <name evidence="6" type="ORF">HUK84_08315</name>
</gene>
<dbReference type="PROSITE" id="PS00149">
    <property type="entry name" value="SULFATASE_2"/>
    <property type="match status" value="1"/>
</dbReference>
<evidence type="ECO:0000259" key="4">
    <source>
        <dbReference type="Pfam" id="PF00884"/>
    </source>
</evidence>
<protein>
    <submittedName>
        <fullName evidence="6">Choline-sulfatase</fullName>
        <ecNumber evidence="6">3.1.6.6</ecNumber>
    </submittedName>
</protein>
<dbReference type="SUPFAM" id="SSF53649">
    <property type="entry name" value="Alkaline phosphatase-like"/>
    <property type="match status" value="1"/>
</dbReference>
<dbReference type="InterPro" id="IPR024607">
    <property type="entry name" value="Sulfatase_CS"/>
</dbReference>
<proteinExistence type="inferred from homology"/>
<dbReference type="CDD" id="cd16032">
    <property type="entry name" value="choline-sulfatase"/>
    <property type="match status" value="1"/>
</dbReference>
<dbReference type="GO" id="GO:0047753">
    <property type="term" value="F:choline-sulfatase activity"/>
    <property type="evidence" value="ECO:0007669"/>
    <property type="project" value="UniProtKB-EC"/>
</dbReference>
<comment type="similarity">
    <text evidence="1">Belongs to the sulfatase family.</text>
</comment>
<feature type="domain" description="Sulfatase N-terminal" evidence="4">
    <location>
        <begin position="5"/>
        <end position="343"/>
    </location>
</feature>
<dbReference type="GO" id="GO:0005737">
    <property type="term" value="C:cytoplasm"/>
    <property type="evidence" value="ECO:0007669"/>
    <property type="project" value="TreeGrafter"/>
</dbReference>
<dbReference type="Pfam" id="PF00884">
    <property type="entry name" value="Sulfatase"/>
    <property type="match status" value="1"/>
</dbReference>
<dbReference type="NCBIfam" id="TIGR03417">
    <property type="entry name" value="chol_sulfatase"/>
    <property type="match status" value="1"/>
</dbReference>
<dbReference type="EMBL" id="JABXXP010000123">
    <property type="protein sequence ID" value="NVN11143.1"/>
    <property type="molecule type" value="Genomic_DNA"/>
</dbReference>
<dbReference type="PANTHER" id="PTHR45953:SF1">
    <property type="entry name" value="IDURONATE 2-SULFATASE"/>
    <property type="match status" value="1"/>
</dbReference>
<evidence type="ECO:0000313" key="6">
    <source>
        <dbReference type="EMBL" id="NVN11143.1"/>
    </source>
</evidence>
<keyword evidence="3 6" id="KW-0378">Hydrolase</keyword>
<dbReference type="InterPro" id="IPR025863">
    <property type="entry name" value="Choline_sulf_C_dom"/>
</dbReference>
<dbReference type="RefSeq" id="WP_176639881.1">
    <property type="nucleotide sequence ID" value="NZ_JABXXP010000123.1"/>
</dbReference>
<dbReference type="FunFam" id="3.40.720.10:FF:000032">
    <property type="entry name" value="Choline sulfatase"/>
    <property type="match status" value="1"/>
</dbReference>
<dbReference type="InterPro" id="IPR017850">
    <property type="entry name" value="Alkaline_phosphatase_core_sf"/>
</dbReference>
<evidence type="ECO:0000313" key="7">
    <source>
        <dbReference type="Proteomes" id="UP000534870"/>
    </source>
</evidence>
<dbReference type="Proteomes" id="UP000534870">
    <property type="component" value="Unassembled WGS sequence"/>
</dbReference>
<accession>A0A7Y7IW31</accession>
<dbReference type="Gene3D" id="3.40.720.10">
    <property type="entry name" value="Alkaline Phosphatase, subunit A"/>
    <property type="match status" value="1"/>
</dbReference>
<evidence type="ECO:0000256" key="3">
    <source>
        <dbReference type="ARBA" id="ARBA00022801"/>
    </source>
</evidence>
<organism evidence="6 7">
    <name type="scientific">Nguyenibacter vanlangensis</name>
    <dbReference type="NCBI Taxonomy" id="1216886"/>
    <lineage>
        <taxon>Bacteria</taxon>
        <taxon>Pseudomonadati</taxon>
        <taxon>Pseudomonadota</taxon>
        <taxon>Alphaproteobacteria</taxon>
        <taxon>Acetobacterales</taxon>
        <taxon>Acetobacteraceae</taxon>
        <taxon>Nguyenibacter</taxon>
    </lineage>
</organism>
<dbReference type="InterPro" id="IPR017785">
    <property type="entry name" value="Choline-sulfatase"/>
</dbReference>
<sequence>MRERPDILILMADQLKAAALSAYGGRVAKTPHLDALAAGGVVFENAYCNVPLCAPSRAVFMSGRLASRIGAYDNAAEFPSQTPTFAHHLRLAGYETILAGKMHFCGPDQLHGFETRLTTDIYPADFNWTPDWTRFDERPEWYHTMNSVTEAGRCVRTNQIDFDEEVTFSARQKLYDLARDPDRRPFAMVVSLTHPHDPFTIPDPWWSRYSDAEIDMPAIPAQAGDPHAARLHHVNGMALQPVTEAQVRAARRAYYGACSFVDDAFGRILGTLRDTGLDRDTIVIVIADHGEMLGERGQWYKMSFFDDSCRIPMIVSAPDRFAPRRVRACVSLVDLLPTLCDLAHRSDRLPGEGRSLLPYCTGHDDDDGLALGEYTAEGAIAPIVMIRRGQWKFVHCPADPDQLYDLRADPREIRNLAADPAHRALCDAFLAEIGQRWDLAGLHADVLMSQRRRRLVAEALRQGAPPAWDHQPTRDARMLYIRSHMDLEILERRARFPAPVRPDPADGQS</sequence>
<evidence type="ECO:0000256" key="2">
    <source>
        <dbReference type="ARBA" id="ARBA00022723"/>
    </source>
</evidence>
<dbReference type="Pfam" id="PF12411">
    <property type="entry name" value="Choline_sulf_C"/>
    <property type="match status" value="1"/>
</dbReference>
<feature type="domain" description="Choline sulfatase enzyme C-terminal" evidence="5">
    <location>
        <begin position="445"/>
        <end position="496"/>
    </location>
</feature>
<evidence type="ECO:0000259" key="5">
    <source>
        <dbReference type="Pfam" id="PF12411"/>
    </source>
</evidence>
<name>A0A7Y7IW31_9PROT</name>
<dbReference type="PANTHER" id="PTHR45953">
    <property type="entry name" value="IDURONATE 2-SULFATASE"/>
    <property type="match status" value="1"/>
</dbReference>
<dbReference type="GO" id="GO:0046872">
    <property type="term" value="F:metal ion binding"/>
    <property type="evidence" value="ECO:0007669"/>
    <property type="project" value="UniProtKB-KW"/>
</dbReference>
<comment type="caution">
    <text evidence="6">The sequence shown here is derived from an EMBL/GenBank/DDBJ whole genome shotgun (WGS) entry which is preliminary data.</text>
</comment>
<dbReference type="InterPro" id="IPR000917">
    <property type="entry name" value="Sulfatase_N"/>
</dbReference>
<dbReference type="AlphaFoldDB" id="A0A7Y7IW31"/>
<reference evidence="6 7" key="1">
    <citation type="submission" date="2020-06" db="EMBL/GenBank/DDBJ databases">
        <title>Description of novel acetic acid bacteria.</title>
        <authorList>
            <person name="Sombolestani A."/>
        </authorList>
    </citation>
    <scope>NUCLEOTIDE SEQUENCE [LARGE SCALE GENOMIC DNA]</scope>
    <source>
        <strain evidence="6 7">LMG 31431</strain>
    </source>
</reference>
<dbReference type="EC" id="3.1.6.6" evidence="6"/>
<keyword evidence="2" id="KW-0479">Metal-binding</keyword>
<evidence type="ECO:0000256" key="1">
    <source>
        <dbReference type="ARBA" id="ARBA00008779"/>
    </source>
</evidence>